<feature type="compositionally biased region" description="Low complexity" evidence="1">
    <location>
        <begin position="51"/>
        <end position="60"/>
    </location>
</feature>
<gene>
    <name evidence="2" type="ORF">LWI29_016533</name>
</gene>
<feature type="compositionally biased region" description="Basic and acidic residues" evidence="1">
    <location>
        <begin position="180"/>
        <end position="193"/>
    </location>
</feature>
<reference evidence="2" key="1">
    <citation type="journal article" date="2022" name="Plant J.">
        <title>Strategies of tolerance reflected in two North American maple genomes.</title>
        <authorList>
            <person name="McEvoy S.L."/>
            <person name="Sezen U.U."/>
            <person name="Trouern-Trend A."/>
            <person name="McMahon S.M."/>
            <person name="Schaberg P.G."/>
            <person name="Yang J."/>
            <person name="Wegrzyn J.L."/>
            <person name="Swenson N.G."/>
        </authorList>
    </citation>
    <scope>NUCLEOTIDE SEQUENCE</scope>
    <source>
        <strain evidence="2">NS2018</strain>
    </source>
</reference>
<evidence type="ECO:0000256" key="1">
    <source>
        <dbReference type="SAM" id="MobiDB-lite"/>
    </source>
</evidence>
<protein>
    <submittedName>
        <fullName evidence="2">Uncharacterized protein</fullName>
    </submittedName>
</protein>
<evidence type="ECO:0000313" key="2">
    <source>
        <dbReference type="EMBL" id="KAK0600599.1"/>
    </source>
</evidence>
<organism evidence="2 3">
    <name type="scientific">Acer saccharum</name>
    <name type="common">Sugar maple</name>
    <dbReference type="NCBI Taxonomy" id="4024"/>
    <lineage>
        <taxon>Eukaryota</taxon>
        <taxon>Viridiplantae</taxon>
        <taxon>Streptophyta</taxon>
        <taxon>Embryophyta</taxon>
        <taxon>Tracheophyta</taxon>
        <taxon>Spermatophyta</taxon>
        <taxon>Magnoliopsida</taxon>
        <taxon>eudicotyledons</taxon>
        <taxon>Gunneridae</taxon>
        <taxon>Pentapetalae</taxon>
        <taxon>rosids</taxon>
        <taxon>malvids</taxon>
        <taxon>Sapindales</taxon>
        <taxon>Sapindaceae</taxon>
        <taxon>Hippocastanoideae</taxon>
        <taxon>Acereae</taxon>
        <taxon>Acer</taxon>
    </lineage>
</organism>
<accession>A0AA39T3J4</accession>
<feature type="region of interest" description="Disordered" evidence="1">
    <location>
        <begin position="32"/>
        <end position="193"/>
    </location>
</feature>
<dbReference type="Proteomes" id="UP001168877">
    <property type="component" value="Unassembled WGS sequence"/>
</dbReference>
<sequence>MAAGYYAKEEMEAFWQVVAKSIDGPVKRIVESEDRNDCRKRDNEAGGYFFNSQRSSSRVNVGGGSRPLELAPTGPKNKGKGKVTKWASPKSDKQAELDTSQVFNELTDKGDPSRVDLGPRLERSNGSGNKTNLKVLSNPYLGEKTKASDRWKRRARDTSLVNQVQTKREPAAVGNEDNDRDTGKEDGSSRLGK</sequence>
<name>A0AA39T3J4_ACESA</name>
<evidence type="ECO:0000313" key="3">
    <source>
        <dbReference type="Proteomes" id="UP001168877"/>
    </source>
</evidence>
<dbReference type="EMBL" id="JAUESC010000003">
    <property type="protein sequence ID" value="KAK0600599.1"/>
    <property type="molecule type" value="Genomic_DNA"/>
</dbReference>
<keyword evidence="3" id="KW-1185">Reference proteome</keyword>
<reference evidence="2" key="2">
    <citation type="submission" date="2023-06" db="EMBL/GenBank/DDBJ databases">
        <authorList>
            <person name="Swenson N.G."/>
            <person name="Wegrzyn J.L."/>
            <person name="Mcevoy S.L."/>
        </authorList>
    </citation>
    <scope>NUCLEOTIDE SEQUENCE</scope>
    <source>
        <strain evidence="2">NS2018</strain>
        <tissue evidence="2">Leaf</tissue>
    </source>
</reference>
<proteinExistence type="predicted"/>
<feature type="compositionally biased region" description="Polar residues" evidence="1">
    <location>
        <begin position="124"/>
        <end position="135"/>
    </location>
</feature>
<feature type="compositionally biased region" description="Basic and acidic residues" evidence="1">
    <location>
        <begin position="106"/>
        <end position="123"/>
    </location>
</feature>
<feature type="compositionally biased region" description="Basic and acidic residues" evidence="1">
    <location>
        <begin position="32"/>
        <end position="44"/>
    </location>
</feature>
<comment type="caution">
    <text evidence="2">The sequence shown here is derived from an EMBL/GenBank/DDBJ whole genome shotgun (WGS) entry which is preliminary data.</text>
</comment>
<dbReference type="AlphaFoldDB" id="A0AA39T3J4"/>